<dbReference type="Gene3D" id="2.60.40.10">
    <property type="entry name" value="Immunoglobulins"/>
    <property type="match status" value="2"/>
</dbReference>
<accession>A0A3G2KFR8</accession>
<dbReference type="InterPro" id="IPR036116">
    <property type="entry name" value="FN3_sf"/>
</dbReference>
<feature type="domain" description="Fibronectin type-III" evidence="2">
    <location>
        <begin position="395"/>
        <end position="482"/>
    </location>
</feature>
<dbReference type="InterPro" id="IPR003961">
    <property type="entry name" value="FN3_dom"/>
</dbReference>
<evidence type="ECO:0000313" key="4">
    <source>
        <dbReference type="Proteomes" id="UP000270965"/>
    </source>
</evidence>
<dbReference type="GeneID" id="55006666"/>
<reference evidence="3 4" key="1">
    <citation type="submission" date="2018-09" db="EMBL/GenBank/DDBJ databases">
        <authorList>
            <person name="Ulbrich M.C."/>
            <person name="Stoner T.H."/>
            <person name="Garlena R.A."/>
            <person name="Russell D.A."/>
            <person name="Pope W.H."/>
            <person name="Jacobs-Sera D."/>
            <person name="Hatfull G.F."/>
        </authorList>
    </citation>
    <scope>NUCLEOTIDE SEQUENCE [LARGE SCALE GENOMIC DNA]</scope>
</reference>
<keyword evidence="4" id="KW-1185">Reference proteome</keyword>
<dbReference type="Proteomes" id="UP000270965">
    <property type="component" value="Segment"/>
</dbReference>
<dbReference type="Pfam" id="PF09206">
    <property type="entry name" value="ArabFuran-catal"/>
    <property type="match status" value="1"/>
</dbReference>
<sequence length="758" mass="79254">MPRRFVSVGDDLTLPDDVIVADGNLPARLSDGQLSATFAPFNKADIGTDGLASLGQSNTHYGTGVDTARLDRPQDRIKEFPVSGSYANTLVTAVEPLIHQDGAVGIGPTFRAAATLVKSLPGNRDVCILGLGYGSTGFTVSGDRTWDPNNTTAGTNLYNLAVAQIDKFLAQNPKNRLPWVVWQQGETDAVAAMPQATYATYLDQVIQKLRTRYGNDLIFAIVSMTPQRLDSLSSTYGPIDAAHVDVLRRWERTCFFYGPSGNTQDGGIHYTAAEQRTIGDQLAEYLLRYAPANVAGTPPVTPTGLSLAQSGQTVTATWKWEPGRVTGTLLEYRINGGSWQTVAGLSAQVGFRKIVLDTAFTLGTTVDARVSAINAQGTSAPSTVATLALATVPATPTGLTAGTSTVATQPLTWTAVAGATSYLVEYKATSSGTWLTGPTVTSPSATVSGLAYSTSYDFRVKAINAAGTSAASSTVTNSTQAPVLLSADVGTNPLWAWGTRKLVSGYSGALLRVRRSSDSTEQDIGQTAVGDLDTAALTTFVGANSAYVSKWYNQGTAGAAGDMAQATTTKQPRIVNVGTVDVKNGKPSAYFDGTKVLSHSTPAILAAGVGSILHVASTRQANTMVFSEATTSQTTSRWVPEFSNSSLFKSFTMGNEANGSSTITGSTVVADDDALHQGDTVDTGTVATIRTNGAVSATGAIAHTGTYTPTKVNMGAWLDTPTFGHVGYITEIAVWASALSSTARDNGAANQKAFYATP</sequence>
<dbReference type="RefSeq" id="YP_009815444.1">
    <property type="nucleotide sequence ID" value="NC_048094.1"/>
</dbReference>
<evidence type="ECO:0000313" key="3">
    <source>
        <dbReference type="EMBL" id="AYN57818.1"/>
    </source>
</evidence>
<dbReference type="PROSITE" id="PS50853">
    <property type="entry name" value="FN3"/>
    <property type="match status" value="2"/>
</dbReference>
<dbReference type="Pfam" id="PF00041">
    <property type="entry name" value="fn3"/>
    <property type="match status" value="1"/>
</dbReference>
<evidence type="ECO:0000259" key="2">
    <source>
        <dbReference type="PROSITE" id="PS50853"/>
    </source>
</evidence>
<dbReference type="SUPFAM" id="SSF52266">
    <property type="entry name" value="SGNH hydrolase"/>
    <property type="match status" value="1"/>
</dbReference>
<gene>
    <name evidence="3" type="primary">29</name>
    <name evidence="3" type="ORF">PBI_EILEEN_29</name>
</gene>
<dbReference type="InterPro" id="IPR013783">
    <property type="entry name" value="Ig-like_fold"/>
</dbReference>
<dbReference type="PANTHER" id="PTHR24099">
    <property type="entry name" value="E3 UBIQUITIN-PROTEIN LIGASE TRIM36-RELATED"/>
    <property type="match status" value="1"/>
</dbReference>
<evidence type="ECO:0000256" key="1">
    <source>
        <dbReference type="ARBA" id="ARBA00022801"/>
    </source>
</evidence>
<dbReference type="InterPro" id="IPR005181">
    <property type="entry name" value="SASA"/>
</dbReference>
<dbReference type="EMBL" id="MH834611">
    <property type="protein sequence ID" value="AYN57818.1"/>
    <property type="molecule type" value="Genomic_DNA"/>
</dbReference>
<feature type="domain" description="Fibronectin type-III" evidence="2">
    <location>
        <begin position="298"/>
        <end position="394"/>
    </location>
</feature>
<dbReference type="CDD" id="cd00063">
    <property type="entry name" value="FN3"/>
    <property type="match status" value="2"/>
</dbReference>
<keyword evidence="1" id="KW-0378">Hydrolase</keyword>
<dbReference type="Gene3D" id="2.60.120.200">
    <property type="match status" value="1"/>
</dbReference>
<dbReference type="Pfam" id="PF03629">
    <property type="entry name" value="SASA"/>
    <property type="match status" value="1"/>
</dbReference>
<dbReference type="PANTHER" id="PTHR24099:SF11">
    <property type="entry name" value="FIBRONECTIN TYPE III DOMAIN-CONTAINING 3BA-RELATED"/>
    <property type="match status" value="1"/>
</dbReference>
<dbReference type="SMART" id="SM00060">
    <property type="entry name" value="FN3"/>
    <property type="match status" value="2"/>
</dbReference>
<dbReference type="InterPro" id="IPR050617">
    <property type="entry name" value="E3_ligase_FN3/SPRY"/>
</dbReference>
<name>A0A3G2KFR8_9CAUD</name>
<dbReference type="GO" id="GO:0046556">
    <property type="term" value="F:alpha-L-arabinofuranosidase activity"/>
    <property type="evidence" value="ECO:0007669"/>
    <property type="project" value="InterPro"/>
</dbReference>
<dbReference type="Gene3D" id="3.40.50.1110">
    <property type="entry name" value="SGNH hydrolase"/>
    <property type="match status" value="1"/>
</dbReference>
<organism evidence="3 4">
    <name type="scientific">Arthrobacter phage Eileen</name>
    <dbReference type="NCBI Taxonomy" id="2419956"/>
    <lineage>
        <taxon>Viruses</taxon>
        <taxon>Duplodnaviria</taxon>
        <taxon>Heunggongvirae</taxon>
        <taxon>Uroviricota</taxon>
        <taxon>Caudoviricetes</taxon>
        <taxon>Bridgettevirus</taxon>
        <taxon>Bridgettevirus eileen</taxon>
    </lineage>
</organism>
<protein>
    <recommendedName>
        <fullName evidence="2">Fibronectin type-III domain-containing protein</fullName>
    </recommendedName>
</protein>
<dbReference type="GO" id="GO:0031221">
    <property type="term" value="P:arabinan metabolic process"/>
    <property type="evidence" value="ECO:0007669"/>
    <property type="project" value="InterPro"/>
</dbReference>
<dbReference type="InterPro" id="IPR036514">
    <property type="entry name" value="SGNH_hydro_sf"/>
</dbReference>
<dbReference type="KEGG" id="vg:55006666"/>
<dbReference type="InterPro" id="IPR015289">
    <property type="entry name" value="A-L-arabinofuranosidase_B_cat"/>
</dbReference>
<dbReference type="SUPFAM" id="SSF49265">
    <property type="entry name" value="Fibronectin type III"/>
    <property type="match status" value="2"/>
</dbReference>
<proteinExistence type="predicted"/>